<dbReference type="PANTHER" id="PTHR24148:SF78">
    <property type="entry name" value="HETEROKARYON INCOMPATIBILITY DOMAIN-CONTAINING PROTEIN"/>
    <property type="match status" value="1"/>
</dbReference>
<organism evidence="2 3">
    <name type="scientific">Lasiosphaeria hispida</name>
    <dbReference type="NCBI Taxonomy" id="260671"/>
    <lineage>
        <taxon>Eukaryota</taxon>
        <taxon>Fungi</taxon>
        <taxon>Dikarya</taxon>
        <taxon>Ascomycota</taxon>
        <taxon>Pezizomycotina</taxon>
        <taxon>Sordariomycetes</taxon>
        <taxon>Sordariomycetidae</taxon>
        <taxon>Sordariales</taxon>
        <taxon>Lasiosphaeriaceae</taxon>
        <taxon>Lasiosphaeria</taxon>
    </lineage>
</organism>
<proteinExistence type="predicted"/>
<reference evidence="2" key="1">
    <citation type="journal article" date="2023" name="Mol. Phylogenet. Evol.">
        <title>Genome-scale phylogeny and comparative genomics of the fungal order Sordariales.</title>
        <authorList>
            <person name="Hensen N."/>
            <person name="Bonometti L."/>
            <person name="Westerberg I."/>
            <person name="Brannstrom I.O."/>
            <person name="Guillou S."/>
            <person name="Cros-Aarteil S."/>
            <person name="Calhoun S."/>
            <person name="Haridas S."/>
            <person name="Kuo A."/>
            <person name="Mondo S."/>
            <person name="Pangilinan J."/>
            <person name="Riley R."/>
            <person name="LaButti K."/>
            <person name="Andreopoulos B."/>
            <person name="Lipzen A."/>
            <person name="Chen C."/>
            <person name="Yan M."/>
            <person name="Daum C."/>
            <person name="Ng V."/>
            <person name="Clum A."/>
            <person name="Steindorff A."/>
            <person name="Ohm R.A."/>
            <person name="Martin F."/>
            <person name="Silar P."/>
            <person name="Natvig D.O."/>
            <person name="Lalanne C."/>
            <person name="Gautier V."/>
            <person name="Ament-Velasquez S.L."/>
            <person name="Kruys A."/>
            <person name="Hutchinson M.I."/>
            <person name="Powell A.J."/>
            <person name="Barry K."/>
            <person name="Miller A.N."/>
            <person name="Grigoriev I.V."/>
            <person name="Debuchy R."/>
            <person name="Gladieux P."/>
            <person name="Hiltunen Thoren M."/>
            <person name="Johannesson H."/>
        </authorList>
    </citation>
    <scope>NUCLEOTIDE SEQUENCE</scope>
    <source>
        <strain evidence="2">CBS 955.72</strain>
    </source>
</reference>
<evidence type="ECO:0000259" key="1">
    <source>
        <dbReference type="Pfam" id="PF06985"/>
    </source>
</evidence>
<accession>A0AAJ0H4N2</accession>
<dbReference type="Pfam" id="PF06985">
    <property type="entry name" value="HET"/>
    <property type="match status" value="1"/>
</dbReference>
<dbReference type="AlphaFoldDB" id="A0AAJ0H4N2"/>
<dbReference type="PANTHER" id="PTHR24148">
    <property type="entry name" value="ANKYRIN REPEAT DOMAIN-CONTAINING PROTEIN 39 HOMOLOG-RELATED"/>
    <property type="match status" value="1"/>
</dbReference>
<sequence>MPPYISLPEGSVRLLRLLPNSDQNSPIECRLITFPALDSGSTHPYESLSYVWGSDDSKRPIYVDRNELYVTANLHVALSHLRHCLLERMLWVDAICINQSDNVEKGQQVQLMAKIYSKASRVIVWLGEAADGSDQALEAIRAAADEQPANFPVDKTNWGAILTLLDRGWFERIWVLQEVAAARHVLIKCGPAEIDGLPHKRRSIPA</sequence>
<name>A0AAJ0H4N2_9PEZI</name>
<gene>
    <name evidence="2" type="ORF">B0T25DRAFT_636437</name>
</gene>
<dbReference type="InterPro" id="IPR010730">
    <property type="entry name" value="HET"/>
</dbReference>
<dbReference type="EMBL" id="JAUIQD010000018">
    <property type="protein sequence ID" value="KAK3338614.1"/>
    <property type="molecule type" value="Genomic_DNA"/>
</dbReference>
<comment type="caution">
    <text evidence="2">The sequence shown here is derived from an EMBL/GenBank/DDBJ whole genome shotgun (WGS) entry which is preliminary data.</text>
</comment>
<reference evidence="2" key="2">
    <citation type="submission" date="2023-06" db="EMBL/GenBank/DDBJ databases">
        <authorList>
            <consortium name="Lawrence Berkeley National Laboratory"/>
            <person name="Haridas S."/>
            <person name="Hensen N."/>
            <person name="Bonometti L."/>
            <person name="Westerberg I."/>
            <person name="Brannstrom I.O."/>
            <person name="Guillou S."/>
            <person name="Cros-Aarteil S."/>
            <person name="Calhoun S."/>
            <person name="Kuo A."/>
            <person name="Mondo S."/>
            <person name="Pangilinan J."/>
            <person name="Riley R."/>
            <person name="Labutti K."/>
            <person name="Andreopoulos B."/>
            <person name="Lipzen A."/>
            <person name="Chen C."/>
            <person name="Yanf M."/>
            <person name="Daum C."/>
            <person name="Ng V."/>
            <person name="Clum A."/>
            <person name="Steindorff A."/>
            <person name="Ohm R."/>
            <person name="Martin F."/>
            <person name="Silar P."/>
            <person name="Natvig D."/>
            <person name="Lalanne C."/>
            <person name="Gautier V."/>
            <person name="Ament-Velasquez S.L."/>
            <person name="Kruys A."/>
            <person name="Hutchinson M.I."/>
            <person name="Powell A.J."/>
            <person name="Barry K."/>
            <person name="Miller A.N."/>
            <person name="Grigoriev I.V."/>
            <person name="Debuchy R."/>
            <person name="Gladieux P."/>
            <person name="Thoren M.H."/>
            <person name="Johannesson H."/>
        </authorList>
    </citation>
    <scope>NUCLEOTIDE SEQUENCE</scope>
    <source>
        <strain evidence="2">CBS 955.72</strain>
    </source>
</reference>
<evidence type="ECO:0000313" key="3">
    <source>
        <dbReference type="Proteomes" id="UP001275084"/>
    </source>
</evidence>
<keyword evidence="3" id="KW-1185">Reference proteome</keyword>
<dbReference type="InterPro" id="IPR052895">
    <property type="entry name" value="HetReg/Transcr_Mod"/>
</dbReference>
<evidence type="ECO:0000313" key="2">
    <source>
        <dbReference type="EMBL" id="KAK3338614.1"/>
    </source>
</evidence>
<feature type="domain" description="Heterokaryon incompatibility" evidence="1">
    <location>
        <begin position="45"/>
        <end position="178"/>
    </location>
</feature>
<dbReference type="Proteomes" id="UP001275084">
    <property type="component" value="Unassembled WGS sequence"/>
</dbReference>
<protein>
    <submittedName>
        <fullName evidence="2">Heterokaryon incompatibility protein-domain-containing protein</fullName>
    </submittedName>
</protein>